<gene>
    <name evidence="1" type="ORF">APZ18_07885</name>
</gene>
<sequence length="322" mass="37798">MKIYVFGNYMDFKCLAGNCQTTCCSGWKIVVDREAYERFKNLENKSLRADILSNIVEKDDVRSFKNRKNGDCAMLDGDGLCRIQRNSNEKTLCNTCRKYPRLSFSDKDTMLLSMAASCPVIIEYLSNDKIKNMWYEMGTDKKMYPVDISGVNWFAQDKNRFDILINDIKTKYYLKPERLSELFFDFADMAVDIIISCKDCMYFDGSFDAYEEQMQGEEFRRRYNDFTKKYGERLATFDKNYADYRIFTKKYENPDEDTYDRIYQVAGEIVMLDTIMFSLSLQKGSNYEKDIVNAVHWVYKTAVHGKVSGSKMHKKIMEILAK</sequence>
<dbReference type="EMBL" id="LLKB01000005">
    <property type="protein sequence ID" value="KQC84648.1"/>
    <property type="molecule type" value="Genomic_DNA"/>
</dbReference>
<comment type="caution">
    <text evidence="1">The sequence shown here is derived from an EMBL/GenBank/DDBJ whole genome shotgun (WGS) entry which is preliminary data.</text>
</comment>
<reference evidence="1 2" key="1">
    <citation type="submission" date="2015-10" db="EMBL/GenBank/DDBJ databases">
        <title>Butyribacter intestini gen. nov., sp. nov., a butyric acid-producing bacterium of the family Lachnospiraceae isolated from the human faeces.</title>
        <authorList>
            <person name="Zou Y."/>
            <person name="Xue W."/>
            <person name="Luo G."/>
            <person name="Lv M."/>
        </authorList>
    </citation>
    <scope>NUCLEOTIDE SEQUENCE [LARGE SCALE GENOMIC DNA]</scope>
    <source>
        <strain evidence="1 2">TF01-11</strain>
    </source>
</reference>
<evidence type="ECO:0000313" key="1">
    <source>
        <dbReference type="EMBL" id="KQC84648.1"/>
    </source>
</evidence>
<proteinExistence type="predicted"/>
<dbReference type="Proteomes" id="UP000050833">
    <property type="component" value="Unassembled WGS sequence"/>
</dbReference>
<evidence type="ECO:0000313" key="2">
    <source>
        <dbReference type="Proteomes" id="UP000050833"/>
    </source>
</evidence>
<organism evidence="1 2">
    <name type="scientific">Butyribacter intestini</name>
    <dbReference type="NCBI Taxonomy" id="1703332"/>
    <lineage>
        <taxon>Bacteria</taxon>
        <taxon>Bacillati</taxon>
        <taxon>Bacillota</taxon>
        <taxon>Clostridia</taxon>
        <taxon>Lachnospirales</taxon>
        <taxon>Lachnospiraceae</taxon>
        <taxon>Butyribacter</taxon>
    </lineage>
</organism>
<dbReference type="RefSeq" id="WP_055943567.1">
    <property type="nucleotide sequence ID" value="NZ_JAQDCV010000002.1"/>
</dbReference>
<keyword evidence="2" id="KW-1185">Reference proteome</keyword>
<accession>A0AAW3JRE1</accession>
<dbReference type="AlphaFoldDB" id="A0AAW3JRE1"/>
<evidence type="ECO:0008006" key="3">
    <source>
        <dbReference type="Google" id="ProtNLM"/>
    </source>
</evidence>
<name>A0AAW3JRE1_9FIRM</name>
<protein>
    <recommendedName>
        <fullName evidence="3">Lysine-N-methylase</fullName>
    </recommendedName>
</protein>
<dbReference type="NCBIfam" id="NF038110">
    <property type="entry name" value="Lys_methyl_FliB"/>
    <property type="match status" value="1"/>
</dbReference>